<gene>
    <name evidence="5" type="ORF">FJR45_00850</name>
</gene>
<evidence type="ECO:0000313" key="5">
    <source>
        <dbReference type="EMBL" id="QOP42579.1"/>
    </source>
</evidence>
<accession>A0A7M1AYM2</accession>
<keyword evidence="6" id="KW-1185">Reference proteome</keyword>
<protein>
    <submittedName>
        <fullName evidence="5">Chemotaxis protein</fullName>
    </submittedName>
</protein>
<dbReference type="SUPFAM" id="SSF58104">
    <property type="entry name" value="Methyl-accepting chemotaxis protein (MCP) signaling domain"/>
    <property type="match status" value="1"/>
</dbReference>
<feature type="domain" description="Methyl-accepting transducer" evidence="4">
    <location>
        <begin position="126"/>
        <end position="319"/>
    </location>
</feature>
<dbReference type="PANTHER" id="PTHR32089:SF112">
    <property type="entry name" value="LYSOZYME-LIKE PROTEIN-RELATED"/>
    <property type="match status" value="1"/>
</dbReference>
<dbReference type="PROSITE" id="PS50111">
    <property type="entry name" value="CHEMOTAXIS_TRANSDUC_2"/>
    <property type="match status" value="1"/>
</dbReference>
<sequence length="465" mass="51249">MGIFLILSSQLIVGILGIAFGIASLFIPYNKRRRANDPIIDKIETVLQDVEQGKLANRVIIYKNETKLEKIAWSINNSLDQMEIILRETRNTIHAVSQGQMYRSMFPSGLHGEFKETAHAIQKAISAMKANEKYKLMGVLTTEFSKLNGGTKTNYELISHNIDTSTTAFAKAAALTANASQVTNNTYNAVEATKSEVSHLNELVSKTADAIEQLDTNVSDITTVVNLIKDIADQTNLLALNAAIEAARAGEHGRGFAVVADEVRKLAERTGKATGEISITIQNLQQQSNEISENAGNMSEIAINTNDTMENFADTINTLKTDIHTVSLDAGKNAFALFLAKYKVHHIIFKSNAYSAVVNGTVTETIKKDYKHCGFGSWYYTQGQKVFASNPTFQKMEAVHIKFHDLINKNLDCALNGGCATKTDIKEEIINRFAEAEVASTKLFQLMNELIEEVGENVNMKEVLS</sequence>
<dbReference type="Pfam" id="PF13682">
    <property type="entry name" value="CZB"/>
    <property type="match status" value="1"/>
</dbReference>
<dbReference type="PANTHER" id="PTHR32089">
    <property type="entry name" value="METHYL-ACCEPTING CHEMOTAXIS PROTEIN MCPB"/>
    <property type="match status" value="1"/>
</dbReference>
<evidence type="ECO:0000256" key="3">
    <source>
        <dbReference type="SAM" id="Phobius"/>
    </source>
</evidence>
<keyword evidence="3" id="KW-0472">Membrane</keyword>
<name>A0A7M1AYM2_9BACT</name>
<dbReference type="InterPro" id="IPR025991">
    <property type="entry name" value="Chemoreceptor_zinc-bind_dom"/>
</dbReference>
<dbReference type="EMBL" id="CP041235">
    <property type="protein sequence ID" value="QOP42579.1"/>
    <property type="molecule type" value="Genomic_DNA"/>
</dbReference>
<dbReference type="Gene3D" id="1.20.120.1530">
    <property type="match status" value="1"/>
</dbReference>
<proteinExistence type="predicted"/>
<evidence type="ECO:0000256" key="2">
    <source>
        <dbReference type="PROSITE-ProRule" id="PRU00284"/>
    </source>
</evidence>
<dbReference type="Gene3D" id="1.20.120.30">
    <property type="entry name" value="Aspartate receptor, ligand-binding domain"/>
    <property type="match status" value="1"/>
</dbReference>
<dbReference type="Pfam" id="PF00015">
    <property type="entry name" value="MCPsignal"/>
    <property type="match status" value="1"/>
</dbReference>
<dbReference type="GO" id="GO:0016020">
    <property type="term" value="C:membrane"/>
    <property type="evidence" value="ECO:0007669"/>
    <property type="project" value="InterPro"/>
</dbReference>
<organism evidence="5 6">
    <name type="scientific">Sulfurimonas sediminis</name>
    <dbReference type="NCBI Taxonomy" id="2590020"/>
    <lineage>
        <taxon>Bacteria</taxon>
        <taxon>Pseudomonadati</taxon>
        <taxon>Campylobacterota</taxon>
        <taxon>Epsilonproteobacteria</taxon>
        <taxon>Campylobacterales</taxon>
        <taxon>Sulfurimonadaceae</taxon>
        <taxon>Sulfurimonas</taxon>
    </lineage>
</organism>
<evidence type="ECO:0000259" key="4">
    <source>
        <dbReference type="PROSITE" id="PS50111"/>
    </source>
</evidence>
<evidence type="ECO:0000256" key="1">
    <source>
        <dbReference type="ARBA" id="ARBA00023224"/>
    </source>
</evidence>
<dbReference type="InterPro" id="IPR004089">
    <property type="entry name" value="MCPsignal_dom"/>
</dbReference>
<dbReference type="Proteomes" id="UP000593719">
    <property type="component" value="Chromosome"/>
</dbReference>
<feature type="transmembrane region" description="Helical" evidence="3">
    <location>
        <begin position="6"/>
        <end position="27"/>
    </location>
</feature>
<dbReference type="KEGG" id="ssei:FJR45_00850"/>
<dbReference type="GO" id="GO:0007165">
    <property type="term" value="P:signal transduction"/>
    <property type="evidence" value="ECO:0007669"/>
    <property type="project" value="UniProtKB-KW"/>
</dbReference>
<keyword evidence="3" id="KW-0812">Transmembrane</keyword>
<keyword evidence="1 2" id="KW-0807">Transducer</keyword>
<reference evidence="5 6" key="1">
    <citation type="submission" date="2019-06" db="EMBL/GenBank/DDBJ databases">
        <title>Sulfurimonas gotlandica sp. nov., a chemoautotrophic and psychrotolerant epsilonproteobacterium isolated from a pelagic redoxcline, and an emended description of the genus Sulfurimonas.</title>
        <authorList>
            <person name="Wang S."/>
            <person name="Jiang L."/>
            <person name="Shao Z."/>
        </authorList>
    </citation>
    <scope>NUCLEOTIDE SEQUENCE [LARGE SCALE GENOMIC DNA]</scope>
    <source>
        <strain evidence="5 6">S2-6</strain>
    </source>
</reference>
<keyword evidence="3" id="KW-1133">Transmembrane helix</keyword>
<dbReference type="Gene3D" id="1.10.287.950">
    <property type="entry name" value="Methyl-accepting chemotaxis protein"/>
    <property type="match status" value="1"/>
</dbReference>
<evidence type="ECO:0000313" key="6">
    <source>
        <dbReference type="Proteomes" id="UP000593719"/>
    </source>
</evidence>
<dbReference type="AlphaFoldDB" id="A0A7M1AYM2"/>
<dbReference type="SMART" id="SM00283">
    <property type="entry name" value="MA"/>
    <property type="match status" value="1"/>
</dbReference>